<reference evidence="3" key="1">
    <citation type="submission" date="2023-02" db="EMBL/GenBank/DDBJ databases">
        <authorList>
            <person name="Palmer J.M."/>
        </authorList>
    </citation>
    <scope>NUCLEOTIDE SEQUENCE</scope>
    <source>
        <strain evidence="3">FW57</strain>
    </source>
</reference>
<feature type="domain" description="Heterokaryon incompatibility" evidence="2">
    <location>
        <begin position="84"/>
        <end position="264"/>
    </location>
</feature>
<sequence length="679" mass="75439">MELLSTEYDDGAAHAYQYTPLPGSRTIRALKLWPLLEPSKDGKDPSGGDGEHLAEEDTATTSRLEPIQCSLIELDLDAEPEPEYVALSYVWGDPKVQTTIYIDGQPMKATVNLEAALRDLRVSNMHCLIWADAICINQADVAERSAQVQMMADIYRRATRVCIWLGSSLSPHDLGSYPSVRAYMNKTFELFDDRSAGGWGSENPEDSEEDSDDEIHQWGAIQRFIERALARAKRGEANFFEHDWEPFKRIMRLPWFRRKWVFQEAVLARQDPEVIIGRESIPFSRLAELCYPLILGLADYIVATDEASQAEAIKTSAHICEMIRGFRKKLCDAVPSPLLNLIFVTRNLKCWEPRDHIYALAGIATDTPPKLRVDYSCTPAESFADMARLQIVDRKDFTFLSIGYDPEIGRRDGLPSWVPNLAAMLYGFASLTTSNVSIYCAGARLAAEPILRLSDDNRTLFVTGVVLPDRITSVVPNVRETMLQADPPSSTQDLVRSRIRHGREWFGMCLQLAVGSEEPLTSLDGISPAAWDAFSRTMVCGRTVTGNHAPAELPDLMRRFWRLMSLLSQPPPVGVHRGEGDLGVSMAIDGALASNSGGRRFFVTETGRLGQATLTARPGDEIFVAVGAQVPFVVRRTTTLLPETGAAAYEFVGECYLDGVMNGEAYDGEDVELQEIGLM</sequence>
<keyword evidence="4" id="KW-1185">Reference proteome</keyword>
<protein>
    <recommendedName>
        <fullName evidence="2">Heterokaryon incompatibility domain-containing protein</fullName>
    </recommendedName>
</protein>
<organism evidence="3 4">
    <name type="scientific">Staphylotrichum longicolle</name>
    <dbReference type="NCBI Taxonomy" id="669026"/>
    <lineage>
        <taxon>Eukaryota</taxon>
        <taxon>Fungi</taxon>
        <taxon>Dikarya</taxon>
        <taxon>Ascomycota</taxon>
        <taxon>Pezizomycotina</taxon>
        <taxon>Sordariomycetes</taxon>
        <taxon>Sordariomycetidae</taxon>
        <taxon>Sordariales</taxon>
        <taxon>Chaetomiaceae</taxon>
        <taxon>Staphylotrichum</taxon>
    </lineage>
</organism>
<dbReference type="PANTHER" id="PTHR24148:SF73">
    <property type="entry name" value="HET DOMAIN PROTEIN (AFU_ORTHOLOGUE AFUA_8G01020)"/>
    <property type="match status" value="1"/>
</dbReference>
<gene>
    <name evidence="3" type="ORF">NEMBOFW57_005518</name>
</gene>
<evidence type="ECO:0000259" key="2">
    <source>
        <dbReference type="Pfam" id="PF06985"/>
    </source>
</evidence>
<dbReference type="AlphaFoldDB" id="A0AAD4I0D1"/>
<name>A0AAD4I0D1_9PEZI</name>
<evidence type="ECO:0000313" key="4">
    <source>
        <dbReference type="Proteomes" id="UP001197093"/>
    </source>
</evidence>
<accession>A0AAD4I0D1</accession>
<dbReference type="InterPro" id="IPR052895">
    <property type="entry name" value="HetReg/Transcr_Mod"/>
</dbReference>
<feature type="compositionally biased region" description="Basic and acidic residues" evidence="1">
    <location>
        <begin position="38"/>
        <end position="55"/>
    </location>
</feature>
<dbReference type="PANTHER" id="PTHR24148">
    <property type="entry name" value="ANKYRIN REPEAT DOMAIN-CONTAINING PROTEIN 39 HOMOLOG-RELATED"/>
    <property type="match status" value="1"/>
</dbReference>
<dbReference type="Pfam" id="PF06985">
    <property type="entry name" value="HET"/>
    <property type="match status" value="1"/>
</dbReference>
<evidence type="ECO:0000313" key="3">
    <source>
        <dbReference type="EMBL" id="KAG7289155.1"/>
    </source>
</evidence>
<dbReference type="Pfam" id="PF26639">
    <property type="entry name" value="Het-6_barrel"/>
    <property type="match status" value="1"/>
</dbReference>
<evidence type="ECO:0000256" key="1">
    <source>
        <dbReference type="SAM" id="MobiDB-lite"/>
    </source>
</evidence>
<dbReference type="InterPro" id="IPR010730">
    <property type="entry name" value="HET"/>
</dbReference>
<comment type="caution">
    <text evidence="3">The sequence shown here is derived from an EMBL/GenBank/DDBJ whole genome shotgun (WGS) entry which is preliminary data.</text>
</comment>
<feature type="region of interest" description="Disordered" evidence="1">
    <location>
        <begin position="38"/>
        <end position="61"/>
    </location>
</feature>
<proteinExistence type="predicted"/>
<dbReference type="EMBL" id="JAHCVI010000002">
    <property type="protein sequence ID" value="KAG7289155.1"/>
    <property type="molecule type" value="Genomic_DNA"/>
</dbReference>
<dbReference type="Proteomes" id="UP001197093">
    <property type="component" value="Unassembled WGS sequence"/>
</dbReference>